<comment type="subcellular location">
    <subcellularLocation>
        <location evidence="1">Cell membrane</location>
    </subcellularLocation>
</comment>
<keyword evidence="2" id="KW-0813">Transport</keyword>
<feature type="chain" id="PRO_5046003898" evidence="5">
    <location>
        <begin position="20"/>
        <end position="286"/>
    </location>
</feature>
<feature type="signal peptide" evidence="5">
    <location>
        <begin position="1"/>
        <end position="19"/>
    </location>
</feature>
<dbReference type="Gene3D" id="3.40.190.10">
    <property type="entry name" value="Periplasmic binding protein-like II"/>
    <property type="match status" value="1"/>
</dbReference>
<dbReference type="PANTHER" id="PTHR47737">
    <property type="entry name" value="GLYCINE BETAINE/PROLINE BETAINE TRANSPORT SYSTEM PERMEASE PROTEIN PROW"/>
    <property type="match status" value="1"/>
</dbReference>
<evidence type="ECO:0000313" key="7">
    <source>
        <dbReference type="EMBL" id="MET6997975.1"/>
    </source>
</evidence>
<sequence length="286" mass="31076">MRKIIWLFVVAVVTAGVWACNPDTGNSKKITIAYVNWAEGVAMTQLAKVMLEDQGYTVTLKNADVAPVFAAVAGGDADVFMDTWLPVTHHSYMETFGDKLTILGIDYENAKIGLVVSDNSPVSSIAELNANKALFDGKIVGIDAGAGIMGKAEAAIKEYGLKYELQSSSEAAMMATVKKKMDAGEPVLVTGWAPHWMFAKYKLRFLEDPKKVFGETEQLNIIANKAFVEHDAAAVSFFSKFKLNDQQLSSLMAALLDADGQETAAVRKWMTANQELVNSLLPAVQQ</sequence>
<dbReference type="InterPro" id="IPR007210">
    <property type="entry name" value="ABC_Gly_betaine_transp_sub-bd"/>
</dbReference>
<keyword evidence="3" id="KW-1003">Cell membrane</keyword>
<evidence type="ECO:0000259" key="6">
    <source>
        <dbReference type="Pfam" id="PF04069"/>
    </source>
</evidence>
<evidence type="ECO:0000256" key="3">
    <source>
        <dbReference type="ARBA" id="ARBA00022475"/>
    </source>
</evidence>
<keyword evidence="4" id="KW-0472">Membrane</keyword>
<dbReference type="EMBL" id="JBEXAC010000001">
    <property type="protein sequence ID" value="MET6997975.1"/>
    <property type="molecule type" value="Genomic_DNA"/>
</dbReference>
<comment type="caution">
    <text evidence="7">The sequence shown here is derived from an EMBL/GenBank/DDBJ whole genome shotgun (WGS) entry which is preliminary data.</text>
</comment>
<proteinExistence type="predicted"/>
<accession>A0ABV2T5Q9</accession>
<reference evidence="7 8" key="1">
    <citation type="submission" date="2024-06" db="EMBL/GenBank/DDBJ databases">
        <title>Chitinophaga defluvii sp. nov., isolated from municipal sewage.</title>
        <authorList>
            <person name="Zhang L."/>
        </authorList>
    </citation>
    <scope>NUCLEOTIDE SEQUENCE [LARGE SCALE GENOMIC DNA]</scope>
    <source>
        <strain evidence="7 8">H8</strain>
    </source>
</reference>
<evidence type="ECO:0000313" key="8">
    <source>
        <dbReference type="Proteomes" id="UP001549749"/>
    </source>
</evidence>
<dbReference type="Proteomes" id="UP001549749">
    <property type="component" value="Unassembled WGS sequence"/>
</dbReference>
<keyword evidence="8" id="KW-1185">Reference proteome</keyword>
<protein>
    <submittedName>
        <fullName evidence="7">Glycine betaine ABC transporter substrate-binding protein</fullName>
    </submittedName>
</protein>
<organism evidence="7 8">
    <name type="scientific">Chitinophaga defluvii</name>
    <dbReference type="NCBI Taxonomy" id="3163343"/>
    <lineage>
        <taxon>Bacteria</taxon>
        <taxon>Pseudomonadati</taxon>
        <taxon>Bacteroidota</taxon>
        <taxon>Chitinophagia</taxon>
        <taxon>Chitinophagales</taxon>
        <taxon>Chitinophagaceae</taxon>
        <taxon>Chitinophaga</taxon>
    </lineage>
</organism>
<dbReference type="PANTHER" id="PTHR47737:SF1">
    <property type="entry name" value="GLYCINE BETAINE_PROLINE BETAINE TRANSPORT SYSTEM PERMEASE PROTEIN PROW"/>
    <property type="match status" value="1"/>
</dbReference>
<evidence type="ECO:0000256" key="1">
    <source>
        <dbReference type="ARBA" id="ARBA00004236"/>
    </source>
</evidence>
<dbReference type="Gene3D" id="3.40.190.100">
    <property type="entry name" value="Glycine betaine-binding periplasmic protein, domain 2"/>
    <property type="match status" value="1"/>
</dbReference>
<dbReference type="Pfam" id="PF04069">
    <property type="entry name" value="OpuAC"/>
    <property type="match status" value="1"/>
</dbReference>
<keyword evidence="5" id="KW-0732">Signal</keyword>
<dbReference type="RefSeq" id="WP_354660610.1">
    <property type="nucleotide sequence ID" value="NZ_JBEXAC010000001.1"/>
</dbReference>
<dbReference type="CDD" id="cd13639">
    <property type="entry name" value="PBP2_OpuAC_like"/>
    <property type="match status" value="1"/>
</dbReference>
<evidence type="ECO:0000256" key="2">
    <source>
        <dbReference type="ARBA" id="ARBA00022448"/>
    </source>
</evidence>
<dbReference type="SUPFAM" id="SSF53850">
    <property type="entry name" value="Periplasmic binding protein-like II"/>
    <property type="match status" value="1"/>
</dbReference>
<feature type="domain" description="ABC-type glycine betaine transport system substrate-binding" evidence="6">
    <location>
        <begin position="28"/>
        <end position="271"/>
    </location>
</feature>
<gene>
    <name evidence="7" type="ORF">ABR189_11370</name>
</gene>
<evidence type="ECO:0000256" key="4">
    <source>
        <dbReference type="ARBA" id="ARBA00023136"/>
    </source>
</evidence>
<name>A0ABV2T5Q9_9BACT</name>
<evidence type="ECO:0000256" key="5">
    <source>
        <dbReference type="SAM" id="SignalP"/>
    </source>
</evidence>